<gene>
    <name evidence="3" type="ORF">AB6713_16070</name>
</gene>
<protein>
    <submittedName>
        <fullName evidence="3">Uncharacterized protein</fullName>
    </submittedName>
</protein>
<organism evidence="3 4">
    <name type="scientific">Luteimonas salinilitoris</name>
    <dbReference type="NCBI Taxonomy" id="3237697"/>
    <lineage>
        <taxon>Bacteria</taxon>
        <taxon>Pseudomonadati</taxon>
        <taxon>Pseudomonadota</taxon>
        <taxon>Gammaproteobacteria</taxon>
        <taxon>Lysobacterales</taxon>
        <taxon>Lysobacteraceae</taxon>
        <taxon>Luteimonas</taxon>
    </lineage>
</organism>
<evidence type="ECO:0000256" key="1">
    <source>
        <dbReference type="SAM" id="MobiDB-lite"/>
    </source>
</evidence>
<accession>A0ABV4HWQ8</accession>
<feature type="region of interest" description="Disordered" evidence="1">
    <location>
        <begin position="26"/>
        <end position="56"/>
    </location>
</feature>
<feature type="compositionally biased region" description="Low complexity" evidence="1">
    <location>
        <begin position="26"/>
        <end position="45"/>
    </location>
</feature>
<name>A0ABV4HWQ8_9GAMM</name>
<dbReference type="Proteomes" id="UP001566331">
    <property type="component" value="Unassembled WGS sequence"/>
</dbReference>
<dbReference type="RefSeq" id="WP_370565388.1">
    <property type="nucleotide sequence ID" value="NZ_JBFWIB010000016.1"/>
</dbReference>
<comment type="caution">
    <text evidence="3">The sequence shown here is derived from an EMBL/GenBank/DDBJ whole genome shotgun (WGS) entry which is preliminary data.</text>
</comment>
<evidence type="ECO:0000313" key="3">
    <source>
        <dbReference type="EMBL" id="MEZ0476117.1"/>
    </source>
</evidence>
<dbReference type="EMBL" id="JBFWIC010000027">
    <property type="protein sequence ID" value="MEZ0476117.1"/>
    <property type="molecule type" value="Genomic_DNA"/>
</dbReference>
<sequence length="192" mass="19549">MNAGNSIALIGILLLLSACGGSHDAAPEASAPAAETQGAASSDGTDGAGNGGAVDASAAPAEDDTLVAADIESILGGNADDYRSAFLALQKAVAASDKDAVAQMVLYPLDGAIDGKQTIRDAGQFVREYDRIVTPAIADAVARQKFADLMANKNGLMFGNGQVWLTGICEDDACEKQSILVTTLQDTSDLDN</sequence>
<feature type="chain" id="PRO_5046987294" evidence="2">
    <location>
        <begin position="26"/>
        <end position="192"/>
    </location>
</feature>
<evidence type="ECO:0000256" key="2">
    <source>
        <dbReference type="SAM" id="SignalP"/>
    </source>
</evidence>
<reference evidence="3 4" key="1">
    <citation type="submission" date="2024-07" db="EMBL/GenBank/DDBJ databases">
        <title>Luteimonas salilacus sp. nov., isolated from the shore soil of Salt Lake in Tibet of China.</title>
        <authorList>
            <person name="Zhang X."/>
            <person name="Li A."/>
        </authorList>
    </citation>
    <scope>NUCLEOTIDE SEQUENCE [LARGE SCALE GENOMIC DNA]</scope>
    <source>
        <strain evidence="3 4">B3-2-R+30</strain>
    </source>
</reference>
<keyword evidence="2" id="KW-0732">Signal</keyword>
<keyword evidence="4" id="KW-1185">Reference proteome</keyword>
<proteinExistence type="predicted"/>
<evidence type="ECO:0000313" key="4">
    <source>
        <dbReference type="Proteomes" id="UP001566331"/>
    </source>
</evidence>
<feature type="signal peptide" evidence="2">
    <location>
        <begin position="1"/>
        <end position="25"/>
    </location>
</feature>